<feature type="compositionally biased region" description="Low complexity" evidence="1">
    <location>
        <begin position="71"/>
        <end position="97"/>
    </location>
</feature>
<dbReference type="EMBL" id="JAQQXR010000002">
    <property type="protein sequence ID" value="MDC8757389.1"/>
    <property type="molecule type" value="Genomic_DNA"/>
</dbReference>
<sequence length="213" mass="22947">MTTNLNAPRIGIGLLAATLHLALLYAFLQNRPVPPAEAAQAERPAIQWLRLAPTPPSRAVAARPPSPPPRLAARPPEAPQRSAPAPVQAQAPAPETPTAAPEIIVEAAPARLSADEILRLAKRDIGKIDKDLRREFPSRGEPAPLDTPQARLERGFAAAHAAVPPKWYQGAKMEELTPRGNSTARTYKISSALLTYCITITAEGQRHYHNCPS</sequence>
<organism evidence="2 3">
    <name type="scientific">Janthinobacterium fluminis</name>
    <dbReference type="NCBI Taxonomy" id="2987524"/>
    <lineage>
        <taxon>Bacteria</taxon>
        <taxon>Pseudomonadati</taxon>
        <taxon>Pseudomonadota</taxon>
        <taxon>Betaproteobacteria</taxon>
        <taxon>Burkholderiales</taxon>
        <taxon>Oxalobacteraceae</taxon>
        <taxon>Janthinobacterium</taxon>
    </lineage>
</organism>
<keyword evidence="3" id="KW-1185">Reference proteome</keyword>
<dbReference type="RefSeq" id="WP_273670066.1">
    <property type="nucleotide sequence ID" value="NZ_JAQQXR010000002.1"/>
</dbReference>
<evidence type="ECO:0000256" key="1">
    <source>
        <dbReference type="SAM" id="MobiDB-lite"/>
    </source>
</evidence>
<protein>
    <submittedName>
        <fullName evidence="2">Uncharacterized protein</fullName>
    </submittedName>
</protein>
<dbReference type="Proteomes" id="UP001221208">
    <property type="component" value="Unassembled WGS sequence"/>
</dbReference>
<comment type="caution">
    <text evidence="2">The sequence shown here is derived from an EMBL/GenBank/DDBJ whole genome shotgun (WGS) entry which is preliminary data.</text>
</comment>
<name>A0ABT5JXB1_9BURK</name>
<accession>A0ABT5JXB1</accession>
<feature type="region of interest" description="Disordered" evidence="1">
    <location>
        <begin position="56"/>
        <end position="97"/>
    </location>
</feature>
<evidence type="ECO:0000313" key="2">
    <source>
        <dbReference type="EMBL" id="MDC8757389.1"/>
    </source>
</evidence>
<evidence type="ECO:0000313" key="3">
    <source>
        <dbReference type="Proteomes" id="UP001221208"/>
    </source>
</evidence>
<reference evidence="2 3" key="1">
    <citation type="submission" date="2022-10" db="EMBL/GenBank/DDBJ databases">
        <title>Janthinobacterium sp. hw3 Genome sequencing.</title>
        <authorList>
            <person name="Park S."/>
        </authorList>
    </citation>
    <scope>NUCLEOTIDE SEQUENCE [LARGE SCALE GENOMIC DNA]</scope>
    <source>
        <strain evidence="3">hw3</strain>
    </source>
</reference>
<gene>
    <name evidence="2" type="ORF">OIK44_07300</name>
</gene>
<proteinExistence type="predicted"/>